<keyword evidence="6" id="KW-0396">Initiation factor</keyword>
<organism evidence="6 7">
    <name type="scientific">Planoprotostelium fungivorum</name>
    <dbReference type="NCBI Taxonomy" id="1890364"/>
    <lineage>
        <taxon>Eukaryota</taxon>
        <taxon>Amoebozoa</taxon>
        <taxon>Evosea</taxon>
        <taxon>Variosea</taxon>
        <taxon>Cavosteliida</taxon>
        <taxon>Cavosteliaceae</taxon>
        <taxon>Planoprotostelium</taxon>
    </lineage>
</organism>
<evidence type="ECO:0000256" key="4">
    <source>
        <dbReference type="ARBA" id="ARBA00040390"/>
    </source>
</evidence>
<dbReference type="EMBL" id="MDYQ01000318">
    <property type="protein sequence ID" value="PRP76527.1"/>
    <property type="molecule type" value="Genomic_DNA"/>
</dbReference>
<proteinExistence type="inferred from homology"/>
<dbReference type="PROSITE" id="PS50294">
    <property type="entry name" value="WD_REPEATS_REGION"/>
    <property type="match status" value="2"/>
</dbReference>
<dbReference type="SUPFAM" id="SSF50978">
    <property type="entry name" value="WD40 repeat-like"/>
    <property type="match status" value="1"/>
</dbReference>
<keyword evidence="7" id="KW-1185">Reference proteome</keyword>
<comment type="caution">
    <text evidence="6">The sequence shown here is derived from an EMBL/GenBank/DDBJ whole genome shotgun (WGS) entry which is preliminary data.</text>
</comment>
<dbReference type="InterPro" id="IPR036322">
    <property type="entry name" value="WD40_repeat_dom_sf"/>
</dbReference>
<keyword evidence="1 5" id="KW-0853">WD repeat</keyword>
<dbReference type="GO" id="GO:0003743">
    <property type="term" value="F:translation initiation factor activity"/>
    <property type="evidence" value="ECO:0007669"/>
    <property type="project" value="UniProtKB-KW"/>
</dbReference>
<dbReference type="Gene3D" id="2.130.10.10">
    <property type="entry name" value="YVTN repeat-like/Quinoprotein amine dehydrogenase"/>
    <property type="match status" value="1"/>
</dbReference>
<dbReference type="InParanoid" id="A0A2P6MXU2"/>
<gene>
    <name evidence="6" type="ORF">PROFUN_15046</name>
</gene>
<name>A0A2P6MXU2_9EUKA</name>
<evidence type="ECO:0000313" key="6">
    <source>
        <dbReference type="EMBL" id="PRP76527.1"/>
    </source>
</evidence>
<dbReference type="GO" id="GO:0002183">
    <property type="term" value="P:cytoplasmic translational initiation"/>
    <property type="evidence" value="ECO:0007669"/>
    <property type="project" value="TreeGrafter"/>
</dbReference>
<accession>A0A2P6MXU2</accession>
<evidence type="ECO:0000313" key="7">
    <source>
        <dbReference type="Proteomes" id="UP000241769"/>
    </source>
</evidence>
<evidence type="ECO:0000256" key="3">
    <source>
        <dbReference type="ARBA" id="ARBA00038394"/>
    </source>
</evidence>
<dbReference type="InterPro" id="IPR015943">
    <property type="entry name" value="WD40/YVTN_repeat-like_dom_sf"/>
</dbReference>
<feature type="repeat" description="WD" evidence="5">
    <location>
        <begin position="48"/>
        <end position="89"/>
    </location>
</feature>
<dbReference type="Pfam" id="PF00400">
    <property type="entry name" value="WD40"/>
    <property type="match status" value="2"/>
</dbReference>
<dbReference type="AlphaFoldDB" id="A0A2P6MXU2"/>
<evidence type="ECO:0000256" key="5">
    <source>
        <dbReference type="PROSITE-ProRule" id="PRU00221"/>
    </source>
</evidence>
<dbReference type="PANTHER" id="PTHR19877:SF1">
    <property type="entry name" value="EUKARYOTIC TRANSLATION INITIATION FACTOR 3 SUBUNIT I"/>
    <property type="match status" value="1"/>
</dbReference>
<dbReference type="PANTHER" id="PTHR19877">
    <property type="entry name" value="EUKARYOTIC TRANSLATION INITIATION FACTOR 3 SUBUNIT I"/>
    <property type="match status" value="1"/>
</dbReference>
<sequence length="180" mass="20026">MRPIALSGHERSITSIKYNQEGDLIFSAAKSPAICVWYSDNGERLGTYEGHTGAVWSIDVDHKTQHLLSAAADSTVRQWDVETGREINMIRHKVAVRDVGYSYGEKLFFTITDAIIGNKAAIQIFDTTQKPPKPIVEINVKSESKVYNAIWGPRNQTVYTAGEDGSVPDQYKAIQRLGLL</sequence>
<reference evidence="6 7" key="1">
    <citation type="journal article" date="2018" name="Genome Biol. Evol.">
        <title>Multiple Roots of Fruiting Body Formation in Amoebozoa.</title>
        <authorList>
            <person name="Hillmann F."/>
            <person name="Forbes G."/>
            <person name="Novohradska S."/>
            <person name="Ferling I."/>
            <person name="Riege K."/>
            <person name="Groth M."/>
            <person name="Westermann M."/>
            <person name="Marz M."/>
            <person name="Spaller T."/>
            <person name="Winckler T."/>
            <person name="Schaap P."/>
            <person name="Glockner G."/>
        </authorList>
    </citation>
    <scope>NUCLEOTIDE SEQUENCE [LARGE SCALE GENOMIC DNA]</scope>
    <source>
        <strain evidence="6 7">Jena</strain>
    </source>
</reference>
<protein>
    <recommendedName>
        <fullName evidence="4">Serine-threonine kinase receptor-associated protein</fullName>
    </recommendedName>
</protein>
<evidence type="ECO:0000256" key="1">
    <source>
        <dbReference type="ARBA" id="ARBA00022574"/>
    </source>
</evidence>
<dbReference type="GO" id="GO:0071541">
    <property type="term" value="C:eukaryotic translation initiation factor 3 complex, eIF3m"/>
    <property type="evidence" value="ECO:0007669"/>
    <property type="project" value="TreeGrafter"/>
</dbReference>
<dbReference type="Proteomes" id="UP000241769">
    <property type="component" value="Unassembled WGS sequence"/>
</dbReference>
<comment type="similarity">
    <text evidence="3">Belongs to the WD repeat STRAP family.</text>
</comment>
<feature type="repeat" description="WD" evidence="5">
    <location>
        <begin position="6"/>
        <end position="47"/>
    </location>
</feature>
<dbReference type="SMART" id="SM00320">
    <property type="entry name" value="WD40"/>
    <property type="match status" value="2"/>
</dbReference>
<dbReference type="PROSITE" id="PS50082">
    <property type="entry name" value="WD_REPEATS_2"/>
    <property type="match status" value="2"/>
</dbReference>
<keyword evidence="6" id="KW-0648">Protein biosynthesis</keyword>
<dbReference type="GO" id="GO:0003723">
    <property type="term" value="F:RNA binding"/>
    <property type="evidence" value="ECO:0007669"/>
    <property type="project" value="TreeGrafter"/>
</dbReference>
<dbReference type="InterPro" id="IPR001680">
    <property type="entry name" value="WD40_rpt"/>
</dbReference>
<dbReference type="OrthoDB" id="24966at2759"/>
<keyword evidence="2" id="KW-0677">Repeat</keyword>
<evidence type="ECO:0000256" key="2">
    <source>
        <dbReference type="ARBA" id="ARBA00022737"/>
    </source>
</evidence>
<dbReference type="STRING" id="1890364.A0A2P6MXU2"/>